<dbReference type="SMART" id="SM00968">
    <property type="entry name" value="SMC_hinge"/>
    <property type="match status" value="1"/>
</dbReference>
<evidence type="ECO:0000256" key="4">
    <source>
        <dbReference type="ARBA" id="ARBA00022776"/>
    </source>
</evidence>
<dbReference type="OrthoDB" id="431497at2759"/>
<dbReference type="PANTHER" id="PTHR43977">
    <property type="entry name" value="STRUCTURAL MAINTENANCE OF CHROMOSOMES PROTEIN 3"/>
    <property type="match status" value="1"/>
</dbReference>
<feature type="compositionally biased region" description="Basic and acidic residues" evidence="10">
    <location>
        <begin position="323"/>
        <end position="363"/>
    </location>
</feature>
<feature type="coiled-coil region" evidence="9">
    <location>
        <begin position="793"/>
        <end position="931"/>
    </location>
</feature>
<evidence type="ECO:0000259" key="11">
    <source>
        <dbReference type="SMART" id="SM00968"/>
    </source>
</evidence>
<dbReference type="EMBL" id="FO082269">
    <property type="protein sequence ID" value="CCO17998.1"/>
    <property type="molecule type" value="Genomic_DNA"/>
</dbReference>
<evidence type="ECO:0000256" key="6">
    <source>
        <dbReference type="ARBA" id="ARBA00023242"/>
    </source>
</evidence>
<comment type="subcellular location">
    <subcellularLocation>
        <location evidence="1 8">Nucleus</location>
    </subcellularLocation>
</comment>
<comment type="similarity">
    <text evidence="2">Belongs to the SMC family. SMC3 subfamily.</text>
</comment>
<sequence length="1239" mass="140654">MHIKSVIVEGFKTYRDQTSVDLTANLNCIVGANGSGKSNLFHAIRFVLSDVFGTLRAEERQRLLHEGAGHAVMSAYVEIVFCNKDRRMPVERDEVRLRRNIGLKKDEYYLDKKHASKTEIVNLLESAGFSRTNPYYCVQQGRITKMATMSDKERLELLKEIGGTSVYEEKREESMKIMKETKTREDAVKETVTFIESRLEELDEEKEELEKYVKLDKAKRSIEYAIYDKELSEARQKLDDVEERRRHASERARMTEEETIGAKAEARELEKVTKNAEREIERLSREAMGIDVERKEIGERRATKELDVQDLQESIERFTLQKADAEDQKTSVEERAKDIRDKLSKAKPKFENAKEEEDAKQSEVLQCERKLNALHAKRGRSAQFQTENQRDEWIDEQVKNTKATIALKKKEIERSENDIKDIEQEKEKDKKELDRLEKQLQSASKELQKLDDEHEKLLAKRNKVQNERKTLQRKDADFDSELAKLGEDVQKYEKQLEYSMARDLHKGLAAVQRIVNERGITGVHGPLIELMECDSRFNSAVEAAAGNQLFQIVVDNDDIGSEIIKHLNKEKGGRVTFLPLNRLQMQNVKYPEDKNAFPLLNKITRDEKYNVAFSQVFSRVLICRNIDVAAEMSKTTNLNCVTMDGDTVSSKGVMSGGHRDANKSRLQAVKAVKTCVERREALKEEAGKVKTELSSLEQTVSVAVGEVQKVESNRLHVAQTVDRLKTELRHFSETSTRSEQLTRQNADAIKSMRDEIELAELDAKDLAKEKGTKLDVQLTAQEKKEFEELNPKLASLKEELSNLSAARVELQATCESLEETLKSNLERSLRRLANQTTEVDVEAKTREFQKLSAQLKALRAEESEINEKHKKAVKALADAKSDADSQKIRLENLRAKVEDVRGNLGSDEREMEALASKRANYAAKVDAIQRKIRDVGSLPADAFEKYNSYTPEQLRKELGKTNEGLGQLSHVNKKAIDQWEQFTEQRDELKERRTEIAEASKKILELMEHLDRKKDEAIERTFKQASLNFKEVFSQLVPGGKGELVMQRKKAVVPEVDGTATADEKSNAPAAAAVNAAAGFMDKYSGVKIKLHFGGGGETMQMKQLSGGQKTVVAVALIFAIQRCDPLPFYLFDEIDAALDPQYRTSVAAMISERAEKGTQFVCTTFRPEIVRKANQLIGVSHVNKVSITQKVDVNEALRFVGDTTEGVPESVLTPGTKKRTTEAANKMKRARQEIEAEG</sequence>
<organism evidence="12 13">
    <name type="scientific">Bathycoccus prasinos</name>
    <dbReference type="NCBI Taxonomy" id="41875"/>
    <lineage>
        <taxon>Eukaryota</taxon>
        <taxon>Viridiplantae</taxon>
        <taxon>Chlorophyta</taxon>
        <taxon>Mamiellophyceae</taxon>
        <taxon>Mamiellales</taxon>
        <taxon>Bathycoccaceae</taxon>
        <taxon>Bathycoccus</taxon>
    </lineage>
</organism>
<evidence type="ECO:0000256" key="9">
    <source>
        <dbReference type="SAM" id="Coils"/>
    </source>
</evidence>
<dbReference type="GO" id="GO:0051276">
    <property type="term" value="P:chromosome organization"/>
    <property type="evidence" value="ECO:0007669"/>
    <property type="project" value="InterPro"/>
</dbReference>
<evidence type="ECO:0000256" key="3">
    <source>
        <dbReference type="ARBA" id="ARBA00022618"/>
    </source>
</evidence>
<dbReference type="Gene3D" id="3.40.50.300">
    <property type="entry name" value="P-loop containing nucleotide triphosphate hydrolases"/>
    <property type="match status" value="2"/>
</dbReference>
<dbReference type="GO" id="GO:0016887">
    <property type="term" value="F:ATP hydrolysis activity"/>
    <property type="evidence" value="ECO:0007669"/>
    <property type="project" value="InterPro"/>
</dbReference>
<protein>
    <recommendedName>
        <fullName evidence="8">Structural maintenance of chromosomes protein</fullName>
    </recommendedName>
</protein>
<dbReference type="InterPro" id="IPR024704">
    <property type="entry name" value="SMC"/>
</dbReference>
<feature type="domain" description="SMC hinge" evidence="11">
    <location>
        <begin position="521"/>
        <end position="633"/>
    </location>
</feature>
<accession>K8F8S5</accession>
<keyword evidence="13" id="KW-1185">Reference proteome</keyword>
<dbReference type="Pfam" id="PF06470">
    <property type="entry name" value="SMC_hinge"/>
    <property type="match status" value="1"/>
</dbReference>
<dbReference type="SUPFAM" id="SSF52540">
    <property type="entry name" value="P-loop containing nucleoside triphosphate hydrolases"/>
    <property type="match status" value="1"/>
</dbReference>
<dbReference type="eggNOG" id="KOG0964">
    <property type="taxonomic scope" value="Eukaryota"/>
</dbReference>
<dbReference type="GO" id="GO:0051301">
    <property type="term" value="P:cell division"/>
    <property type="evidence" value="ECO:0007669"/>
    <property type="project" value="UniProtKB-KW"/>
</dbReference>
<evidence type="ECO:0000256" key="5">
    <source>
        <dbReference type="ARBA" id="ARBA00023054"/>
    </source>
</evidence>
<dbReference type="FunFam" id="3.40.50.300:FF:000424">
    <property type="entry name" value="Structural maintenance of chromosomes 3"/>
    <property type="match status" value="1"/>
</dbReference>
<dbReference type="Proteomes" id="UP000198341">
    <property type="component" value="Chromosome 10"/>
</dbReference>
<proteinExistence type="inferred from homology"/>
<keyword evidence="3" id="KW-0132">Cell division</keyword>
<dbReference type="InterPro" id="IPR027417">
    <property type="entry name" value="P-loop_NTPase"/>
</dbReference>
<dbReference type="InterPro" id="IPR010935">
    <property type="entry name" value="SMC_hinge"/>
</dbReference>
<dbReference type="GeneID" id="19013319"/>
<keyword evidence="4" id="KW-0498">Mitosis</keyword>
<evidence type="ECO:0000256" key="7">
    <source>
        <dbReference type="ARBA" id="ARBA00023306"/>
    </source>
</evidence>
<dbReference type="SUPFAM" id="SSF75553">
    <property type="entry name" value="Smc hinge domain"/>
    <property type="match status" value="1"/>
</dbReference>
<dbReference type="Gene3D" id="3.30.70.1620">
    <property type="match status" value="1"/>
</dbReference>
<dbReference type="InterPro" id="IPR041741">
    <property type="entry name" value="SMC3_ABC_euk"/>
</dbReference>
<evidence type="ECO:0000313" key="12">
    <source>
        <dbReference type="EMBL" id="CCO17998.1"/>
    </source>
</evidence>
<evidence type="ECO:0000313" key="13">
    <source>
        <dbReference type="Proteomes" id="UP000198341"/>
    </source>
</evidence>
<evidence type="ECO:0000256" key="2">
    <source>
        <dbReference type="ARBA" id="ARBA00005917"/>
    </source>
</evidence>
<gene>
    <name evidence="12" type="ordered locus">Bathy10g02430</name>
</gene>
<dbReference type="InterPro" id="IPR036277">
    <property type="entry name" value="SMC_hinge_sf"/>
</dbReference>
<evidence type="ECO:0000256" key="8">
    <source>
        <dbReference type="PIRNR" id="PIRNR005719"/>
    </source>
</evidence>
<keyword evidence="7" id="KW-0131">Cell cycle</keyword>
<dbReference type="CDD" id="cd03272">
    <property type="entry name" value="ABC_SMC3_euk"/>
    <property type="match status" value="1"/>
</dbReference>
<keyword evidence="6 8" id="KW-0539">Nucleus</keyword>
<dbReference type="AlphaFoldDB" id="K8F8S5"/>
<feature type="coiled-coil region" evidence="9">
    <location>
        <begin position="398"/>
        <end position="474"/>
    </location>
</feature>
<dbReference type="GO" id="GO:0005694">
    <property type="term" value="C:chromosome"/>
    <property type="evidence" value="ECO:0007669"/>
    <property type="project" value="InterPro"/>
</dbReference>
<dbReference type="GO" id="GO:0005634">
    <property type="term" value="C:nucleus"/>
    <property type="evidence" value="ECO:0007669"/>
    <property type="project" value="UniProtKB-SubCell"/>
</dbReference>
<evidence type="ECO:0000256" key="1">
    <source>
        <dbReference type="ARBA" id="ARBA00004123"/>
    </source>
</evidence>
<feature type="coiled-coil region" evidence="9">
    <location>
        <begin position="972"/>
        <end position="1016"/>
    </location>
</feature>
<dbReference type="PIRSF" id="PIRSF005719">
    <property type="entry name" value="SMC"/>
    <property type="match status" value="1"/>
</dbReference>
<evidence type="ECO:0000256" key="10">
    <source>
        <dbReference type="SAM" id="MobiDB-lite"/>
    </source>
</evidence>
<dbReference type="RefSeq" id="XP_007510465.1">
    <property type="nucleotide sequence ID" value="XM_007510403.1"/>
</dbReference>
<dbReference type="GO" id="GO:0005524">
    <property type="term" value="F:ATP binding"/>
    <property type="evidence" value="ECO:0007669"/>
    <property type="project" value="InterPro"/>
</dbReference>
<dbReference type="InterPro" id="IPR003395">
    <property type="entry name" value="RecF/RecN/SMC_N"/>
</dbReference>
<feature type="region of interest" description="Disordered" evidence="10">
    <location>
        <begin position="322"/>
        <end position="363"/>
    </location>
</feature>
<name>K8F8S5_9CHLO</name>
<dbReference type="STRING" id="41875.K8F8S5"/>
<dbReference type="Pfam" id="PF02463">
    <property type="entry name" value="SMC_N"/>
    <property type="match status" value="1"/>
</dbReference>
<keyword evidence="5 9" id="KW-0175">Coiled coil</keyword>
<dbReference type="KEGG" id="bpg:Bathy10g02430"/>
<dbReference type="Gene3D" id="1.20.1060.20">
    <property type="match status" value="1"/>
</dbReference>
<reference evidence="12 13" key="1">
    <citation type="submission" date="2011-10" db="EMBL/GenBank/DDBJ databases">
        <authorList>
            <person name="Genoscope - CEA"/>
        </authorList>
    </citation>
    <scope>NUCLEOTIDE SEQUENCE [LARGE SCALE GENOMIC DNA]</scope>
    <source>
        <strain evidence="12 13">RCC 1105</strain>
    </source>
</reference>